<evidence type="ECO:0000313" key="1">
    <source>
        <dbReference type="EMBL" id="GGD55921.1"/>
    </source>
</evidence>
<organism evidence="1 2">
    <name type="scientific">Emticicia aquatilis</name>
    <dbReference type="NCBI Taxonomy" id="1537369"/>
    <lineage>
        <taxon>Bacteria</taxon>
        <taxon>Pseudomonadati</taxon>
        <taxon>Bacteroidota</taxon>
        <taxon>Cytophagia</taxon>
        <taxon>Cytophagales</taxon>
        <taxon>Leadbetterellaceae</taxon>
        <taxon>Emticicia</taxon>
    </lineage>
</organism>
<dbReference type="RefSeq" id="WP_188765925.1">
    <property type="nucleotide sequence ID" value="NZ_BMKK01000003.1"/>
</dbReference>
<name>A0A916YRB1_9BACT</name>
<dbReference type="EMBL" id="BMKK01000003">
    <property type="protein sequence ID" value="GGD55921.1"/>
    <property type="molecule type" value="Genomic_DNA"/>
</dbReference>
<protein>
    <submittedName>
        <fullName evidence="1">Uncharacterized protein</fullName>
    </submittedName>
</protein>
<comment type="caution">
    <text evidence="1">The sequence shown here is derived from an EMBL/GenBank/DDBJ whole genome shotgun (WGS) entry which is preliminary data.</text>
</comment>
<sequence>MKIFLPILWFVLNVLSFNTLRSPYEQGEQGSEHSKISFWSQSSSQHSSNKNSQIYFLAEEFEENVEEDADGESEIQFLDYDLADATSSYRFLPTLTEYSGSIRIAQKYTSPANNRAKFIIYQNIRI</sequence>
<accession>A0A916YRB1</accession>
<dbReference type="Proteomes" id="UP000609064">
    <property type="component" value="Unassembled WGS sequence"/>
</dbReference>
<dbReference type="AlphaFoldDB" id="A0A916YRB1"/>
<keyword evidence="2" id="KW-1185">Reference proteome</keyword>
<gene>
    <name evidence="1" type="ORF">GCM10011514_20020</name>
</gene>
<reference evidence="1" key="1">
    <citation type="journal article" date="2014" name="Int. J. Syst. Evol. Microbiol.">
        <title>Complete genome sequence of Corynebacterium casei LMG S-19264T (=DSM 44701T), isolated from a smear-ripened cheese.</title>
        <authorList>
            <consortium name="US DOE Joint Genome Institute (JGI-PGF)"/>
            <person name="Walter F."/>
            <person name="Albersmeier A."/>
            <person name="Kalinowski J."/>
            <person name="Ruckert C."/>
        </authorList>
    </citation>
    <scope>NUCLEOTIDE SEQUENCE</scope>
    <source>
        <strain evidence="1">CGMCC 1.15958</strain>
    </source>
</reference>
<proteinExistence type="predicted"/>
<evidence type="ECO:0000313" key="2">
    <source>
        <dbReference type="Proteomes" id="UP000609064"/>
    </source>
</evidence>
<reference evidence="1" key="2">
    <citation type="submission" date="2020-09" db="EMBL/GenBank/DDBJ databases">
        <authorList>
            <person name="Sun Q."/>
            <person name="Zhou Y."/>
        </authorList>
    </citation>
    <scope>NUCLEOTIDE SEQUENCE</scope>
    <source>
        <strain evidence="1">CGMCC 1.15958</strain>
    </source>
</reference>